<feature type="signal peptide" evidence="1">
    <location>
        <begin position="1"/>
        <end position="20"/>
    </location>
</feature>
<dbReference type="STRING" id="133383.A0A1R0H124"/>
<dbReference type="PANTHER" id="PTHR11362:SF82">
    <property type="entry name" value="PHOSPHATIDYLETHANOLAMINE-BINDING PROTEIN 4"/>
    <property type="match status" value="1"/>
</dbReference>
<dbReference type="InterPro" id="IPR035810">
    <property type="entry name" value="PEBP_euk"/>
</dbReference>
<evidence type="ECO:0000256" key="1">
    <source>
        <dbReference type="SAM" id="SignalP"/>
    </source>
</evidence>
<proteinExistence type="predicted"/>
<dbReference type="Pfam" id="PF01161">
    <property type="entry name" value="PBP"/>
    <property type="match status" value="1"/>
</dbReference>
<evidence type="ECO:0000313" key="2">
    <source>
        <dbReference type="EMBL" id="OLY82848.1"/>
    </source>
</evidence>
<evidence type="ECO:0000313" key="3">
    <source>
        <dbReference type="Proteomes" id="UP000187455"/>
    </source>
</evidence>
<reference evidence="2 3" key="1">
    <citation type="journal article" date="2016" name="Mol. Biol. Evol.">
        <title>Genome-Wide Survey of Gut Fungi (Harpellales) Reveals the First Horizontally Transferred Ubiquitin Gene from a Mosquito Host.</title>
        <authorList>
            <person name="Wang Y."/>
            <person name="White M.M."/>
            <person name="Kvist S."/>
            <person name="Moncalvo J.M."/>
        </authorList>
    </citation>
    <scope>NUCLEOTIDE SEQUENCE [LARGE SCALE GENOMIC DNA]</scope>
    <source>
        <strain evidence="2 3">ALG-7-W6</strain>
    </source>
</reference>
<sequence>MKFTLFSLCIFLLFCVSAECSLRDIFSGFSDYQLFRGISGRRARFIKTRLRAGKIIPDVIPESFKPRVDLRISYVGRKMEFGTEYFPYKNETDMLPEIKYRARKRSYYSIAMVDPDAPSRANPFRAQVRHYLKVNIKGRDLNSGNSTSTPYLPARPFPGCGRKRFVWILAKQKRKIPDLNISTSRPGFNITKFVSENDMKIIGVNYFEVESSPGAVCTIPGTNPPTSSNATAT</sequence>
<dbReference type="EMBL" id="LSSL01001215">
    <property type="protein sequence ID" value="OLY82848.1"/>
    <property type="molecule type" value="Genomic_DNA"/>
</dbReference>
<dbReference type="PANTHER" id="PTHR11362">
    <property type="entry name" value="PHOSPHATIDYLETHANOLAMINE-BINDING PROTEIN"/>
    <property type="match status" value="1"/>
</dbReference>
<organism evidence="2 3">
    <name type="scientific">Smittium mucronatum</name>
    <dbReference type="NCBI Taxonomy" id="133383"/>
    <lineage>
        <taxon>Eukaryota</taxon>
        <taxon>Fungi</taxon>
        <taxon>Fungi incertae sedis</taxon>
        <taxon>Zoopagomycota</taxon>
        <taxon>Kickxellomycotina</taxon>
        <taxon>Harpellomycetes</taxon>
        <taxon>Harpellales</taxon>
        <taxon>Legeriomycetaceae</taxon>
        <taxon>Smittium</taxon>
    </lineage>
</organism>
<dbReference type="InterPro" id="IPR008914">
    <property type="entry name" value="PEBP"/>
</dbReference>
<dbReference type="CDD" id="cd00866">
    <property type="entry name" value="PEBP_euk"/>
    <property type="match status" value="1"/>
</dbReference>
<dbReference type="Proteomes" id="UP000187455">
    <property type="component" value="Unassembled WGS sequence"/>
</dbReference>
<dbReference type="OrthoDB" id="2506647at2759"/>
<dbReference type="InterPro" id="IPR036610">
    <property type="entry name" value="PEBP-like_sf"/>
</dbReference>
<dbReference type="AlphaFoldDB" id="A0A1R0H124"/>
<comment type="caution">
    <text evidence="2">The sequence shown here is derived from an EMBL/GenBank/DDBJ whole genome shotgun (WGS) entry which is preliminary data.</text>
</comment>
<feature type="chain" id="PRO_5012277294" evidence="1">
    <location>
        <begin position="21"/>
        <end position="233"/>
    </location>
</feature>
<keyword evidence="1" id="KW-0732">Signal</keyword>
<keyword evidence="3" id="KW-1185">Reference proteome</keyword>
<dbReference type="SUPFAM" id="SSF49777">
    <property type="entry name" value="PEBP-like"/>
    <property type="match status" value="1"/>
</dbReference>
<gene>
    <name evidence="2" type="ORF">AYI68_g3026</name>
</gene>
<accession>A0A1R0H124</accession>
<protein>
    <submittedName>
        <fullName evidence="2">OV-16 antigen</fullName>
    </submittedName>
</protein>
<dbReference type="Gene3D" id="3.90.280.10">
    <property type="entry name" value="PEBP-like"/>
    <property type="match status" value="1"/>
</dbReference>
<name>A0A1R0H124_9FUNG</name>